<evidence type="ECO:0000256" key="1">
    <source>
        <dbReference type="SAM" id="SignalP"/>
    </source>
</evidence>
<dbReference type="EMBL" id="JAZDUA010000543">
    <property type="protein sequence ID" value="KAK7791334.1"/>
    <property type="molecule type" value="Genomic_DNA"/>
</dbReference>
<comment type="caution">
    <text evidence="2">The sequence shown here is derived from an EMBL/GenBank/DDBJ whole genome shotgun (WGS) entry which is preliminary data.</text>
</comment>
<reference evidence="2 3" key="1">
    <citation type="submission" date="2024-03" db="EMBL/GenBank/DDBJ databases">
        <title>The genome assembly and annotation of the cricket Gryllus longicercus Weissman &amp; Gray.</title>
        <authorList>
            <person name="Szrajer S."/>
            <person name="Gray D."/>
            <person name="Ylla G."/>
        </authorList>
    </citation>
    <scope>NUCLEOTIDE SEQUENCE [LARGE SCALE GENOMIC DNA]</scope>
    <source>
        <strain evidence="2">DAG 2021-001</strain>
        <tissue evidence="2">Whole body minus gut</tissue>
    </source>
</reference>
<proteinExistence type="predicted"/>
<feature type="chain" id="PRO_5042974071" evidence="1">
    <location>
        <begin position="27"/>
        <end position="97"/>
    </location>
</feature>
<organism evidence="2 3">
    <name type="scientific">Gryllus longicercus</name>
    <dbReference type="NCBI Taxonomy" id="2509291"/>
    <lineage>
        <taxon>Eukaryota</taxon>
        <taxon>Metazoa</taxon>
        <taxon>Ecdysozoa</taxon>
        <taxon>Arthropoda</taxon>
        <taxon>Hexapoda</taxon>
        <taxon>Insecta</taxon>
        <taxon>Pterygota</taxon>
        <taxon>Neoptera</taxon>
        <taxon>Polyneoptera</taxon>
        <taxon>Orthoptera</taxon>
        <taxon>Ensifera</taxon>
        <taxon>Gryllidea</taxon>
        <taxon>Grylloidea</taxon>
        <taxon>Gryllidae</taxon>
        <taxon>Gryllinae</taxon>
        <taxon>Gryllus</taxon>
    </lineage>
</organism>
<evidence type="ECO:0000313" key="3">
    <source>
        <dbReference type="Proteomes" id="UP001378592"/>
    </source>
</evidence>
<dbReference type="Proteomes" id="UP001378592">
    <property type="component" value="Unassembled WGS sequence"/>
</dbReference>
<keyword evidence="3" id="KW-1185">Reference proteome</keyword>
<feature type="signal peptide" evidence="1">
    <location>
        <begin position="1"/>
        <end position="26"/>
    </location>
</feature>
<protein>
    <submittedName>
        <fullName evidence="2">Uncharacterized protein</fullName>
    </submittedName>
</protein>
<evidence type="ECO:0000313" key="2">
    <source>
        <dbReference type="EMBL" id="KAK7791334.1"/>
    </source>
</evidence>
<name>A0AAN9Z156_9ORTH</name>
<dbReference type="AlphaFoldDB" id="A0AAN9Z156"/>
<accession>A0AAN9Z156</accession>
<keyword evidence="1" id="KW-0732">Signal</keyword>
<sequence length="97" mass="10158">MAAARSCWRSGAFLLLALVLLCRAWGEGAAAAPGASAGAAEAADGASHCKQCGGHNAKFCCKFFRTCCDLVCGEDMHLCYPPFNPYRSAGEDAPRVK</sequence>
<gene>
    <name evidence="2" type="ORF">R5R35_011718</name>
</gene>